<dbReference type="PANTHER" id="PTHR40128:SF1">
    <property type="entry name" value="PHYTANOYL-COA HYDROXYLASE"/>
    <property type="match status" value="1"/>
</dbReference>
<name>A0A081RGS3_SPHCR</name>
<dbReference type="InterPro" id="IPR008775">
    <property type="entry name" value="Phytyl_CoA_dOase-like"/>
</dbReference>
<dbReference type="Pfam" id="PF05721">
    <property type="entry name" value="PhyH"/>
    <property type="match status" value="1"/>
</dbReference>
<proteinExistence type="predicted"/>
<dbReference type="Proteomes" id="UP000028411">
    <property type="component" value="Unassembled WGS sequence"/>
</dbReference>
<protein>
    <submittedName>
        <fullName evidence="1">Phytanoyl-CoA dioxygenase</fullName>
    </submittedName>
</protein>
<organism evidence="1 2">
    <name type="scientific">Sphingobium chlorophenolicum</name>
    <dbReference type="NCBI Taxonomy" id="46429"/>
    <lineage>
        <taxon>Bacteria</taxon>
        <taxon>Pseudomonadati</taxon>
        <taxon>Pseudomonadota</taxon>
        <taxon>Alphaproteobacteria</taxon>
        <taxon>Sphingomonadales</taxon>
        <taxon>Sphingomonadaceae</taxon>
        <taxon>Sphingobium</taxon>
    </lineage>
</organism>
<reference evidence="1 2" key="1">
    <citation type="submission" date="2014-02" db="EMBL/GenBank/DDBJ databases">
        <title>Whole genome sequence of Sphingobium chlorophenolicum NBRC 16172.</title>
        <authorList>
            <person name="Gan H.M."/>
            <person name="Gan H.Y."/>
            <person name="Chew T.H."/>
            <person name="Savka M.A."/>
        </authorList>
    </citation>
    <scope>NUCLEOTIDE SEQUENCE [LARGE SCALE GENOMIC DNA]</scope>
    <source>
        <strain evidence="1 2">NBRC 16172</strain>
    </source>
</reference>
<evidence type="ECO:0000313" key="2">
    <source>
        <dbReference type="Proteomes" id="UP000028411"/>
    </source>
</evidence>
<dbReference type="eggNOG" id="COG5285">
    <property type="taxonomic scope" value="Bacteria"/>
</dbReference>
<dbReference type="GO" id="GO:0016706">
    <property type="term" value="F:2-oxoglutarate-dependent dioxygenase activity"/>
    <property type="evidence" value="ECO:0007669"/>
    <property type="project" value="UniProtKB-ARBA"/>
</dbReference>
<sequence>MADMITSTSPDTPPMRELKTANHLLGDRAALDAAWERDGYWFFRDVLDKDAVGRLRAVYLEVLRDLGVIDPTCEDAAVHNGAPLDDFPIRNDGTPRTDPLLARYPRDQFVAEPAIRAFFEQLFGEEVFWVPNTEYHALPPGTGRDSTRFNFVHCDGPNNKGLPLKICWMPLAPIDEETGGLAVAEGLHRPRMDDFPRPPQGIGDDVIPVEAWCRALYQPGDLLVFSLETPHSGLANRSDRYFRLSMDIRGMPKSGNIPTVGTVAALDACAITIATDAGERRTFRIDDDTFCRITRGRLTGMPLALEEIPQLVKIGDPVYVASDHGTATFIRPQH</sequence>
<dbReference type="AlphaFoldDB" id="A0A081RGS3"/>
<dbReference type="PANTHER" id="PTHR40128">
    <property type="entry name" value="EXPRESSED PROTEIN"/>
    <property type="match status" value="1"/>
</dbReference>
<dbReference type="RefSeq" id="WP_051749633.1">
    <property type="nucleotide sequence ID" value="NZ_JFHR01000010.1"/>
</dbReference>
<dbReference type="PATRIC" id="fig|46429.4.peg.1165"/>
<dbReference type="Gene3D" id="2.60.120.620">
    <property type="entry name" value="q2cbj1_9rhob like domain"/>
    <property type="match status" value="1"/>
</dbReference>
<evidence type="ECO:0000313" key="1">
    <source>
        <dbReference type="EMBL" id="KEQ54396.1"/>
    </source>
</evidence>
<dbReference type="EMBL" id="JFHR01000010">
    <property type="protein sequence ID" value="KEQ54396.1"/>
    <property type="molecule type" value="Genomic_DNA"/>
</dbReference>
<keyword evidence="1" id="KW-0560">Oxidoreductase</keyword>
<keyword evidence="1" id="KW-0223">Dioxygenase</keyword>
<dbReference type="SUPFAM" id="SSF51197">
    <property type="entry name" value="Clavaminate synthase-like"/>
    <property type="match status" value="1"/>
</dbReference>
<gene>
    <name evidence="1" type="ORF">BV95_01204</name>
</gene>
<accession>A0A081RGS3</accession>
<comment type="caution">
    <text evidence="1">The sequence shown here is derived from an EMBL/GenBank/DDBJ whole genome shotgun (WGS) entry which is preliminary data.</text>
</comment>